<reference evidence="1 2" key="1">
    <citation type="journal article" date="2023" name="G3 (Bethesda)">
        <title>A chromosome-length genome assembly and annotation of blackberry (Rubus argutus, cv. 'Hillquist').</title>
        <authorList>
            <person name="Bruna T."/>
            <person name="Aryal R."/>
            <person name="Dudchenko O."/>
            <person name="Sargent D.J."/>
            <person name="Mead D."/>
            <person name="Buti M."/>
            <person name="Cavallini A."/>
            <person name="Hytonen T."/>
            <person name="Andres J."/>
            <person name="Pham M."/>
            <person name="Weisz D."/>
            <person name="Mascagni F."/>
            <person name="Usai G."/>
            <person name="Natali L."/>
            <person name="Bassil N."/>
            <person name="Fernandez G.E."/>
            <person name="Lomsadze A."/>
            <person name="Armour M."/>
            <person name="Olukolu B."/>
            <person name="Poorten T."/>
            <person name="Britton C."/>
            <person name="Davik J."/>
            <person name="Ashrafi H."/>
            <person name="Aiden E.L."/>
            <person name="Borodovsky M."/>
            <person name="Worthington M."/>
        </authorList>
    </citation>
    <scope>NUCLEOTIDE SEQUENCE [LARGE SCALE GENOMIC DNA]</scope>
    <source>
        <strain evidence="1">PI 553951</strain>
    </source>
</reference>
<accession>A0AAW1YPZ7</accession>
<gene>
    <name evidence="1" type="ORF">M0R45_006046</name>
</gene>
<organism evidence="1 2">
    <name type="scientific">Rubus argutus</name>
    <name type="common">Southern blackberry</name>
    <dbReference type="NCBI Taxonomy" id="59490"/>
    <lineage>
        <taxon>Eukaryota</taxon>
        <taxon>Viridiplantae</taxon>
        <taxon>Streptophyta</taxon>
        <taxon>Embryophyta</taxon>
        <taxon>Tracheophyta</taxon>
        <taxon>Spermatophyta</taxon>
        <taxon>Magnoliopsida</taxon>
        <taxon>eudicotyledons</taxon>
        <taxon>Gunneridae</taxon>
        <taxon>Pentapetalae</taxon>
        <taxon>rosids</taxon>
        <taxon>fabids</taxon>
        <taxon>Rosales</taxon>
        <taxon>Rosaceae</taxon>
        <taxon>Rosoideae</taxon>
        <taxon>Rosoideae incertae sedis</taxon>
        <taxon>Rubus</taxon>
    </lineage>
</organism>
<name>A0AAW1YPZ7_RUBAR</name>
<evidence type="ECO:0000313" key="2">
    <source>
        <dbReference type="Proteomes" id="UP001457282"/>
    </source>
</evidence>
<dbReference type="AlphaFoldDB" id="A0AAW1YPZ7"/>
<evidence type="ECO:0000313" key="1">
    <source>
        <dbReference type="EMBL" id="KAK9950561.1"/>
    </source>
</evidence>
<dbReference type="Proteomes" id="UP001457282">
    <property type="component" value="Unassembled WGS sequence"/>
</dbReference>
<comment type="caution">
    <text evidence="1">The sequence shown here is derived from an EMBL/GenBank/DDBJ whole genome shotgun (WGS) entry which is preliminary data.</text>
</comment>
<protein>
    <submittedName>
        <fullName evidence="1">Uncharacterized protein</fullName>
    </submittedName>
</protein>
<dbReference type="EMBL" id="JBEDUW010000001">
    <property type="protein sequence ID" value="KAK9950561.1"/>
    <property type="molecule type" value="Genomic_DNA"/>
</dbReference>
<sequence>MDAGTIICTPPVDSKSTWHNGCDFHQRDCYRQRFNSSFVANGFNLWPPAGNCEHESSKGPGFERGYLRELWSFCDWSAIFDQPAADPERLWHKDSTG</sequence>
<proteinExistence type="predicted"/>
<keyword evidence="2" id="KW-1185">Reference proteome</keyword>